<dbReference type="RefSeq" id="XP_043039610.1">
    <property type="nucleotide sequence ID" value="XM_043183223.1"/>
</dbReference>
<name>A0A9P7VSY9_9AGAR</name>
<dbReference type="AlphaFoldDB" id="A0A9P7VSY9"/>
<feature type="non-terminal residue" evidence="1">
    <location>
        <position position="1"/>
    </location>
</feature>
<gene>
    <name evidence="1" type="ORF">BT62DRAFT_895453</name>
</gene>
<accession>A0A9P7VSY9</accession>
<dbReference type="GeneID" id="66105520"/>
<dbReference type="Proteomes" id="UP000812287">
    <property type="component" value="Unassembled WGS sequence"/>
</dbReference>
<dbReference type="EMBL" id="MU250535">
    <property type="protein sequence ID" value="KAG7446110.1"/>
    <property type="molecule type" value="Genomic_DNA"/>
</dbReference>
<reference evidence="1" key="1">
    <citation type="submission" date="2020-11" db="EMBL/GenBank/DDBJ databases">
        <title>Adaptations for nitrogen fixation in a non-lichenized fungal sporocarp promotes dispersal by wood-feeding termites.</title>
        <authorList>
            <consortium name="DOE Joint Genome Institute"/>
            <person name="Koch R.A."/>
            <person name="Yoon G."/>
            <person name="Arayal U."/>
            <person name="Lail K."/>
            <person name="Amirebrahimi M."/>
            <person name="Labutti K."/>
            <person name="Lipzen A."/>
            <person name="Riley R."/>
            <person name="Barry K."/>
            <person name="Henrissat B."/>
            <person name="Grigoriev I.V."/>
            <person name="Herr J.R."/>
            <person name="Aime M.C."/>
        </authorList>
    </citation>
    <scope>NUCLEOTIDE SEQUENCE</scope>
    <source>
        <strain evidence="1">MCA 3950</strain>
    </source>
</reference>
<comment type="caution">
    <text evidence="1">The sequence shown here is derived from an EMBL/GenBank/DDBJ whole genome shotgun (WGS) entry which is preliminary data.</text>
</comment>
<dbReference type="OrthoDB" id="3016366at2759"/>
<proteinExistence type="predicted"/>
<evidence type="ECO:0000313" key="2">
    <source>
        <dbReference type="Proteomes" id="UP000812287"/>
    </source>
</evidence>
<keyword evidence="2" id="KW-1185">Reference proteome</keyword>
<protein>
    <submittedName>
        <fullName evidence="1">Uncharacterized protein</fullName>
    </submittedName>
</protein>
<sequence>IPDVDQGRESRFTCRVWFKEAIRRLNGAQLFVNCPDQRAIAFQYNQLSIRLSQYLTTGKAVPWSS</sequence>
<organism evidence="1 2">
    <name type="scientific">Guyanagaster necrorhizus</name>
    <dbReference type="NCBI Taxonomy" id="856835"/>
    <lineage>
        <taxon>Eukaryota</taxon>
        <taxon>Fungi</taxon>
        <taxon>Dikarya</taxon>
        <taxon>Basidiomycota</taxon>
        <taxon>Agaricomycotina</taxon>
        <taxon>Agaricomycetes</taxon>
        <taxon>Agaricomycetidae</taxon>
        <taxon>Agaricales</taxon>
        <taxon>Marasmiineae</taxon>
        <taxon>Physalacriaceae</taxon>
        <taxon>Guyanagaster</taxon>
    </lineage>
</organism>
<evidence type="ECO:0000313" key="1">
    <source>
        <dbReference type="EMBL" id="KAG7446110.1"/>
    </source>
</evidence>